<organism evidence="2 3">
    <name type="scientific">Bacteroides graminisolvens DSM 19988 = JCM 15093</name>
    <dbReference type="NCBI Taxonomy" id="1121097"/>
    <lineage>
        <taxon>Bacteria</taxon>
        <taxon>Pseudomonadati</taxon>
        <taxon>Bacteroidota</taxon>
        <taxon>Bacteroidia</taxon>
        <taxon>Bacteroidales</taxon>
        <taxon>Bacteroidaceae</taxon>
        <taxon>Bacteroides</taxon>
    </lineage>
</organism>
<dbReference type="EMBL" id="BAJS01000009">
    <property type="protein sequence ID" value="GAK36737.1"/>
    <property type="molecule type" value="Genomic_DNA"/>
</dbReference>
<protein>
    <submittedName>
        <fullName evidence="2">N-acetylglucosamine related transporter, NagX</fullName>
    </submittedName>
</protein>
<proteinExistence type="predicted"/>
<dbReference type="STRING" id="1121097.GCA_000428125_02277"/>
<dbReference type="AlphaFoldDB" id="A0A069D2S8"/>
<feature type="transmembrane region" description="Helical" evidence="1">
    <location>
        <begin position="218"/>
        <end position="242"/>
    </location>
</feature>
<name>A0A069D2S8_9BACE</name>
<keyword evidence="3" id="KW-1185">Reference proteome</keyword>
<keyword evidence="1" id="KW-1133">Transmembrane helix</keyword>
<evidence type="ECO:0000256" key="1">
    <source>
        <dbReference type="SAM" id="Phobius"/>
    </source>
</evidence>
<dbReference type="Proteomes" id="UP000027601">
    <property type="component" value="Unassembled WGS sequence"/>
</dbReference>
<reference evidence="2 3" key="1">
    <citation type="journal article" date="2015" name="Microbes Environ.">
        <title>Distribution and evolution of nitrogen fixation genes in the phylum bacteroidetes.</title>
        <authorList>
            <person name="Inoue J."/>
            <person name="Oshima K."/>
            <person name="Suda W."/>
            <person name="Sakamoto M."/>
            <person name="Iino T."/>
            <person name="Noda S."/>
            <person name="Hongoh Y."/>
            <person name="Hattori M."/>
            <person name="Ohkuma M."/>
        </authorList>
    </citation>
    <scope>NUCLEOTIDE SEQUENCE [LARGE SCALE GENOMIC DNA]</scope>
    <source>
        <strain evidence="2 3">JCM 15093</strain>
    </source>
</reference>
<sequence length="286" mass="31661">MLWIMGAPGIIEALKQLWGGDLLVWASHEMHHAEWHGLTIMDLVFPTFLFIAGCSFSLSLAKRRENGETNRRIYKHIWVRTCWMILLGCVYNGLLAFDFDNMRYASVLGRIGLAWMFAALIVMHVSNRKIRLLLPLAILLLYSLMIGTILAPDALPGTDIYSARGSVVGWMDRMFLPGKLYGGDFDPEGLLGIIPAVSTALLGMATGEVLLNKKGYTGSLICGTLAIYGSLLLSLGMIWSLFEPINKSLWSGSFTLISGGIALVFLLLFYWLIDIRGYKNGLSFSG</sequence>
<feature type="transmembrane region" description="Helical" evidence="1">
    <location>
        <begin position="190"/>
        <end position="211"/>
    </location>
</feature>
<evidence type="ECO:0000313" key="3">
    <source>
        <dbReference type="Proteomes" id="UP000027601"/>
    </source>
</evidence>
<comment type="caution">
    <text evidence="2">The sequence shown here is derived from an EMBL/GenBank/DDBJ whole genome shotgun (WGS) entry which is preliminary data.</text>
</comment>
<dbReference type="eggNOG" id="COG4299">
    <property type="taxonomic scope" value="Bacteria"/>
</dbReference>
<feature type="transmembrane region" description="Helical" evidence="1">
    <location>
        <begin position="35"/>
        <end position="56"/>
    </location>
</feature>
<feature type="transmembrane region" description="Helical" evidence="1">
    <location>
        <begin position="254"/>
        <end position="273"/>
    </location>
</feature>
<gene>
    <name evidence="2" type="ORF">JCM15093_1925</name>
</gene>
<evidence type="ECO:0000313" key="2">
    <source>
        <dbReference type="EMBL" id="GAK36737.1"/>
    </source>
</evidence>
<feature type="transmembrane region" description="Helical" evidence="1">
    <location>
        <begin position="77"/>
        <end position="97"/>
    </location>
</feature>
<keyword evidence="1" id="KW-0472">Membrane</keyword>
<feature type="transmembrane region" description="Helical" evidence="1">
    <location>
        <begin position="103"/>
        <end position="125"/>
    </location>
</feature>
<accession>A0A069D2S8</accession>
<dbReference type="PANTHER" id="PTHR31061">
    <property type="entry name" value="LD22376P"/>
    <property type="match status" value="1"/>
</dbReference>
<keyword evidence="1" id="KW-0812">Transmembrane</keyword>
<feature type="transmembrane region" description="Helical" evidence="1">
    <location>
        <begin position="132"/>
        <end position="151"/>
    </location>
</feature>
<dbReference type="PANTHER" id="PTHR31061:SF24">
    <property type="entry name" value="LD22376P"/>
    <property type="match status" value="1"/>
</dbReference>